<accession>A0A9P5WVQ4</accession>
<feature type="region of interest" description="Disordered" evidence="1">
    <location>
        <begin position="60"/>
        <end position="80"/>
    </location>
</feature>
<name>A0A9P5WVQ4_9AGAR</name>
<organism evidence="2 3">
    <name type="scientific">Macrolepiota fuliginosa MF-IS2</name>
    <dbReference type="NCBI Taxonomy" id="1400762"/>
    <lineage>
        <taxon>Eukaryota</taxon>
        <taxon>Fungi</taxon>
        <taxon>Dikarya</taxon>
        <taxon>Basidiomycota</taxon>
        <taxon>Agaricomycotina</taxon>
        <taxon>Agaricomycetes</taxon>
        <taxon>Agaricomycetidae</taxon>
        <taxon>Agaricales</taxon>
        <taxon>Agaricineae</taxon>
        <taxon>Agaricaceae</taxon>
        <taxon>Macrolepiota</taxon>
    </lineage>
</organism>
<evidence type="ECO:0000256" key="1">
    <source>
        <dbReference type="SAM" id="MobiDB-lite"/>
    </source>
</evidence>
<evidence type="ECO:0000313" key="2">
    <source>
        <dbReference type="EMBL" id="KAF9439473.1"/>
    </source>
</evidence>
<comment type="caution">
    <text evidence="2">The sequence shown here is derived from an EMBL/GenBank/DDBJ whole genome shotgun (WGS) entry which is preliminary data.</text>
</comment>
<gene>
    <name evidence="2" type="ORF">P691DRAFT_836504</name>
</gene>
<dbReference type="AlphaFoldDB" id="A0A9P5WVQ4"/>
<sequence length="111" mass="12997">MSHPMLNFSYTHSLLPAGHKSQQWSQELARLRSKPIWPDSSWLLLQFLLVHVTVYLTEPPEDRAECEPSNTDRKREKRVLEGDWKWDGERDHVGRAGYALQIEGPKETEEQ</sequence>
<dbReference type="Proteomes" id="UP000807342">
    <property type="component" value="Unassembled WGS sequence"/>
</dbReference>
<evidence type="ECO:0000313" key="3">
    <source>
        <dbReference type="Proteomes" id="UP000807342"/>
    </source>
</evidence>
<keyword evidence="3" id="KW-1185">Reference proteome</keyword>
<proteinExistence type="predicted"/>
<reference evidence="2" key="1">
    <citation type="submission" date="2020-11" db="EMBL/GenBank/DDBJ databases">
        <authorList>
            <consortium name="DOE Joint Genome Institute"/>
            <person name="Ahrendt S."/>
            <person name="Riley R."/>
            <person name="Andreopoulos W."/>
            <person name="Labutti K."/>
            <person name="Pangilinan J."/>
            <person name="Ruiz-Duenas F.J."/>
            <person name="Barrasa J.M."/>
            <person name="Sanchez-Garcia M."/>
            <person name="Camarero S."/>
            <person name="Miyauchi S."/>
            <person name="Serrano A."/>
            <person name="Linde D."/>
            <person name="Babiker R."/>
            <person name="Drula E."/>
            <person name="Ayuso-Fernandez I."/>
            <person name="Pacheco R."/>
            <person name="Padilla G."/>
            <person name="Ferreira P."/>
            <person name="Barriuso J."/>
            <person name="Kellner H."/>
            <person name="Castanera R."/>
            <person name="Alfaro M."/>
            <person name="Ramirez L."/>
            <person name="Pisabarro A.G."/>
            <person name="Kuo A."/>
            <person name="Tritt A."/>
            <person name="Lipzen A."/>
            <person name="He G."/>
            <person name="Yan M."/>
            <person name="Ng V."/>
            <person name="Cullen D."/>
            <person name="Martin F."/>
            <person name="Rosso M.-N."/>
            <person name="Henrissat B."/>
            <person name="Hibbett D."/>
            <person name="Martinez A.T."/>
            <person name="Grigoriev I.V."/>
        </authorList>
    </citation>
    <scope>NUCLEOTIDE SEQUENCE</scope>
    <source>
        <strain evidence="2">MF-IS2</strain>
    </source>
</reference>
<protein>
    <submittedName>
        <fullName evidence="2">Uncharacterized protein</fullName>
    </submittedName>
</protein>
<dbReference type="EMBL" id="MU154199">
    <property type="protein sequence ID" value="KAF9439473.1"/>
    <property type="molecule type" value="Genomic_DNA"/>
</dbReference>